<protein>
    <recommendedName>
        <fullName evidence="2">phenylalanine--tRNA ligase</fullName>
        <ecNumber evidence="2">6.1.1.20</ecNumber>
    </recommendedName>
</protein>
<evidence type="ECO:0000256" key="2">
    <source>
        <dbReference type="ARBA" id="ARBA00012814"/>
    </source>
</evidence>
<evidence type="ECO:0000259" key="12">
    <source>
        <dbReference type="PROSITE" id="PS50862"/>
    </source>
</evidence>
<keyword evidence="9" id="KW-0648">Protein biosynthesis</keyword>
<evidence type="ECO:0000256" key="3">
    <source>
        <dbReference type="ARBA" id="ARBA00022490"/>
    </source>
</evidence>
<dbReference type="Ensembl" id="ENSHHUT00000030459.1">
    <property type="protein sequence ID" value="ENSHHUP00000029242.1"/>
    <property type="gene ID" value="ENSHHUG00000018650.1"/>
</dbReference>
<dbReference type="Pfam" id="PF01409">
    <property type="entry name" value="tRNA-synt_2d"/>
    <property type="match status" value="1"/>
</dbReference>
<reference evidence="13" key="2">
    <citation type="submission" date="2025-08" db="UniProtKB">
        <authorList>
            <consortium name="Ensembl"/>
        </authorList>
    </citation>
    <scope>IDENTIFICATION</scope>
</reference>
<keyword evidence="6" id="KW-0547">Nucleotide-binding</keyword>
<evidence type="ECO:0000256" key="11">
    <source>
        <dbReference type="ARBA" id="ARBA00049255"/>
    </source>
</evidence>
<dbReference type="CDD" id="cd00496">
    <property type="entry name" value="PheRS_alpha_core"/>
    <property type="match status" value="1"/>
</dbReference>
<keyword evidence="5" id="KW-0479">Metal-binding</keyword>
<evidence type="ECO:0000256" key="6">
    <source>
        <dbReference type="ARBA" id="ARBA00022741"/>
    </source>
</evidence>
<dbReference type="PANTHER" id="PTHR11538:SF41">
    <property type="entry name" value="PHENYLALANINE--TRNA LIGASE, MITOCHONDRIAL"/>
    <property type="match status" value="1"/>
</dbReference>
<dbReference type="EC" id="6.1.1.20" evidence="2"/>
<evidence type="ECO:0000256" key="7">
    <source>
        <dbReference type="ARBA" id="ARBA00022840"/>
    </source>
</evidence>
<keyword evidence="7" id="KW-0067">ATP-binding</keyword>
<dbReference type="Gene3D" id="3.30.930.10">
    <property type="entry name" value="Bira Bifunctional Protein, Domain 2"/>
    <property type="match status" value="1"/>
</dbReference>
<keyword evidence="4" id="KW-0436">Ligase</keyword>
<evidence type="ECO:0000256" key="8">
    <source>
        <dbReference type="ARBA" id="ARBA00022842"/>
    </source>
</evidence>
<comment type="subcellular location">
    <subcellularLocation>
        <location evidence="1">Cytoplasm</location>
    </subcellularLocation>
</comment>
<evidence type="ECO:0000256" key="5">
    <source>
        <dbReference type="ARBA" id="ARBA00022723"/>
    </source>
</evidence>
<dbReference type="Proteomes" id="UP000314982">
    <property type="component" value="Unassembled WGS sequence"/>
</dbReference>
<evidence type="ECO:0000256" key="1">
    <source>
        <dbReference type="ARBA" id="ARBA00004496"/>
    </source>
</evidence>
<keyword evidence="10" id="KW-0030">Aminoacyl-tRNA synthetase</keyword>
<evidence type="ECO:0000256" key="4">
    <source>
        <dbReference type="ARBA" id="ARBA00022598"/>
    </source>
</evidence>
<dbReference type="InterPro" id="IPR006195">
    <property type="entry name" value="aa-tRNA-synth_II"/>
</dbReference>
<dbReference type="GO" id="GO:0005524">
    <property type="term" value="F:ATP binding"/>
    <property type="evidence" value="ECO:0007669"/>
    <property type="project" value="UniProtKB-KW"/>
</dbReference>
<sequence>MSRDTQLKERWEKLVDILSNQFSQGEDLDLDAIIYLIGVQELGKVHREYKKDEKLNLIKGFYGDLTRSAEPAIIGSRHPISLVKNQIIDIFSNVGFNVSEGPEIEDDWHNFTALNLPEYHPARDMQDTFFIQTNPDILLRTHTSSVQVRYMENNKPPIRTISPGRVFRNEAVSSRSHCIFHQVEGLYIDKDVSFADLKQTLLYFTKEMFGKSKIRLRPSYFPFTEPSAEVDIYWGTGWLEIMGCGMVDPNVLKNCGINPDEYNGFAFGMGIERIAMLLYQIGDIRMFYENDVRFLEQFKSIENVFLAAVQEWSDDFMEKVWYAYLINDSDFQIDSVMVVSKAFGTIDGEMKKTSLLRHAFMEVPAVSVVKIEMIEKSVLALNNEFMVTYFIGNTLYDKKFIFKANSINETSVEEVPILFVDGVMVK</sequence>
<keyword evidence="14" id="KW-1185">Reference proteome</keyword>
<name>A0A4W5LTE9_9TELE</name>
<dbReference type="GO" id="GO:0005737">
    <property type="term" value="C:cytoplasm"/>
    <property type="evidence" value="ECO:0007669"/>
    <property type="project" value="UniProtKB-SubCell"/>
</dbReference>
<reference evidence="13" key="3">
    <citation type="submission" date="2025-09" db="UniProtKB">
        <authorList>
            <consortium name="Ensembl"/>
        </authorList>
    </citation>
    <scope>IDENTIFICATION</scope>
</reference>
<dbReference type="STRING" id="62062.ENSHHUP00000029242"/>
<proteinExistence type="predicted"/>
<dbReference type="SUPFAM" id="SSF55681">
    <property type="entry name" value="Class II aaRS and biotin synthetases"/>
    <property type="match status" value="1"/>
</dbReference>
<keyword evidence="8" id="KW-0460">Magnesium</keyword>
<dbReference type="InterPro" id="IPR002319">
    <property type="entry name" value="Phenylalanyl-tRNA_Synthase"/>
</dbReference>
<dbReference type="InterPro" id="IPR004529">
    <property type="entry name" value="Phe-tRNA-synth_IIc_asu"/>
</dbReference>
<dbReference type="PROSITE" id="PS50862">
    <property type="entry name" value="AA_TRNA_LIGASE_II"/>
    <property type="match status" value="1"/>
</dbReference>
<dbReference type="AlphaFoldDB" id="A0A4W5LTE9"/>
<accession>A0A4W5LTE9</accession>
<dbReference type="GO" id="GO:0046872">
    <property type="term" value="F:metal ion binding"/>
    <property type="evidence" value="ECO:0007669"/>
    <property type="project" value="UniProtKB-KW"/>
</dbReference>
<dbReference type="InterPro" id="IPR045864">
    <property type="entry name" value="aa-tRNA-synth_II/BPL/LPL"/>
</dbReference>
<organism evidence="13 14">
    <name type="scientific">Hucho hucho</name>
    <name type="common">huchen</name>
    <dbReference type="NCBI Taxonomy" id="62062"/>
    <lineage>
        <taxon>Eukaryota</taxon>
        <taxon>Metazoa</taxon>
        <taxon>Chordata</taxon>
        <taxon>Craniata</taxon>
        <taxon>Vertebrata</taxon>
        <taxon>Euteleostomi</taxon>
        <taxon>Actinopterygii</taxon>
        <taxon>Neopterygii</taxon>
        <taxon>Teleostei</taxon>
        <taxon>Protacanthopterygii</taxon>
        <taxon>Salmoniformes</taxon>
        <taxon>Salmonidae</taxon>
        <taxon>Salmoninae</taxon>
        <taxon>Hucho</taxon>
    </lineage>
</organism>
<comment type="catalytic activity">
    <reaction evidence="11">
        <text>tRNA(Phe) + L-phenylalanine + ATP = L-phenylalanyl-tRNA(Phe) + AMP + diphosphate + H(+)</text>
        <dbReference type="Rhea" id="RHEA:19413"/>
        <dbReference type="Rhea" id="RHEA-COMP:9668"/>
        <dbReference type="Rhea" id="RHEA-COMP:9699"/>
        <dbReference type="ChEBI" id="CHEBI:15378"/>
        <dbReference type="ChEBI" id="CHEBI:30616"/>
        <dbReference type="ChEBI" id="CHEBI:33019"/>
        <dbReference type="ChEBI" id="CHEBI:58095"/>
        <dbReference type="ChEBI" id="CHEBI:78442"/>
        <dbReference type="ChEBI" id="CHEBI:78531"/>
        <dbReference type="ChEBI" id="CHEBI:456215"/>
        <dbReference type="EC" id="6.1.1.20"/>
    </reaction>
</comment>
<evidence type="ECO:0000313" key="14">
    <source>
        <dbReference type="Proteomes" id="UP000314982"/>
    </source>
</evidence>
<dbReference type="NCBIfam" id="TIGR00468">
    <property type="entry name" value="pheS"/>
    <property type="match status" value="1"/>
</dbReference>
<dbReference type="GO" id="GO:0004826">
    <property type="term" value="F:phenylalanine-tRNA ligase activity"/>
    <property type="evidence" value="ECO:0007669"/>
    <property type="project" value="UniProtKB-EC"/>
</dbReference>
<evidence type="ECO:0000313" key="13">
    <source>
        <dbReference type="Ensembl" id="ENSHHUP00000029242.1"/>
    </source>
</evidence>
<evidence type="ECO:0000256" key="9">
    <source>
        <dbReference type="ARBA" id="ARBA00022917"/>
    </source>
</evidence>
<feature type="domain" description="Aminoacyl-transfer RNA synthetases class-II family profile" evidence="12">
    <location>
        <begin position="83"/>
        <end position="289"/>
    </location>
</feature>
<keyword evidence="3" id="KW-0963">Cytoplasm</keyword>
<dbReference type="PANTHER" id="PTHR11538">
    <property type="entry name" value="PHENYLALANYL-TRNA SYNTHETASE"/>
    <property type="match status" value="1"/>
</dbReference>
<dbReference type="GO" id="GO:0006432">
    <property type="term" value="P:phenylalanyl-tRNA aminoacylation"/>
    <property type="evidence" value="ECO:0007669"/>
    <property type="project" value="InterPro"/>
</dbReference>
<evidence type="ECO:0000256" key="10">
    <source>
        <dbReference type="ARBA" id="ARBA00023146"/>
    </source>
</evidence>
<dbReference type="GO" id="GO:0000049">
    <property type="term" value="F:tRNA binding"/>
    <property type="evidence" value="ECO:0007669"/>
    <property type="project" value="InterPro"/>
</dbReference>
<reference evidence="14" key="1">
    <citation type="submission" date="2018-06" db="EMBL/GenBank/DDBJ databases">
        <title>Genome assembly of Danube salmon.</title>
        <authorList>
            <person name="Macqueen D.J."/>
            <person name="Gundappa M.K."/>
        </authorList>
    </citation>
    <scope>NUCLEOTIDE SEQUENCE [LARGE SCALE GENOMIC DNA]</scope>
</reference>
<dbReference type="GeneTree" id="ENSGT00940000158071"/>